<feature type="domain" description="U3 small nucleolar RNA-associated protein 20" evidence="3">
    <location>
        <begin position="1702"/>
        <end position="1920"/>
    </location>
</feature>
<evidence type="ECO:0000259" key="3">
    <source>
        <dbReference type="Pfam" id="PF20416"/>
    </source>
</evidence>
<dbReference type="Gene3D" id="1.25.10.10">
    <property type="entry name" value="Leucine-rich Repeat Variant"/>
    <property type="match status" value="3"/>
</dbReference>
<dbReference type="Proteomes" id="UP000053958">
    <property type="component" value="Unassembled WGS sequence"/>
</dbReference>
<dbReference type="FunFam" id="1.25.10.10:FF:001272">
    <property type="entry name" value="HEAT repeat protein (DRIM), putative"/>
    <property type="match status" value="1"/>
</dbReference>
<feature type="domain" description="U3 small nucleolar RNA-associated protein 20 C-terminal" evidence="4">
    <location>
        <begin position="2258"/>
        <end position="2625"/>
    </location>
</feature>
<dbReference type="Pfam" id="PF20416">
    <property type="entry name" value="UTP20"/>
    <property type="match status" value="1"/>
</dbReference>
<keyword evidence="6" id="KW-1185">Reference proteome</keyword>
<dbReference type="GO" id="GO:0030686">
    <property type="term" value="C:90S preribosome"/>
    <property type="evidence" value="ECO:0007669"/>
    <property type="project" value="TreeGrafter"/>
</dbReference>
<dbReference type="OrthoDB" id="360653at2759"/>
<dbReference type="GeneID" id="25315193"/>
<dbReference type="STRING" id="1408163.A0A0F4YZ52"/>
<protein>
    <submittedName>
        <fullName evidence="5">HEAT repeat protein (DRIM)</fullName>
    </submittedName>
</protein>
<dbReference type="InterPro" id="IPR011430">
    <property type="entry name" value="UTP20_N"/>
</dbReference>
<dbReference type="EMBL" id="LASV01000111">
    <property type="protein sequence ID" value="KKA23116.1"/>
    <property type="molecule type" value="Genomic_DNA"/>
</dbReference>
<feature type="region of interest" description="Disordered" evidence="1">
    <location>
        <begin position="854"/>
        <end position="876"/>
    </location>
</feature>
<dbReference type="InterPro" id="IPR046523">
    <property type="entry name" value="UTP20_dom"/>
</dbReference>
<dbReference type="InterPro" id="IPR057525">
    <property type="entry name" value="UTP20_C"/>
</dbReference>
<evidence type="ECO:0000313" key="5">
    <source>
        <dbReference type="EMBL" id="KKA23116.1"/>
    </source>
</evidence>
<evidence type="ECO:0000259" key="4">
    <source>
        <dbReference type="Pfam" id="PF23099"/>
    </source>
</evidence>
<comment type="caution">
    <text evidence="5">The sequence shown here is derived from an EMBL/GenBank/DDBJ whole genome shotgun (WGS) entry which is preliminary data.</text>
</comment>
<gene>
    <name evidence="5" type="ORF">T310_2842</name>
</gene>
<feature type="compositionally biased region" description="Acidic residues" evidence="1">
    <location>
        <begin position="2436"/>
        <end position="2459"/>
    </location>
</feature>
<feature type="region of interest" description="Disordered" evidence="1">
    <location>
        <begin position="2601"/>
        <end position="2636"/>
    </location>
</feature>
<sequence>MVAASLSSRAKPVKLLKKGTESTKAHRFEPFSQRVAKLKIDPIHRVRRPSFGEDGDETSSHFRASLDHWADMNLSENFTEFANHVGPLSESLPQILYHEAKIMALLVEYIEKRDQFSMEPLLSLLAQFARDLGVRFEKHFATSVTLVASVAATHPEVEVVEWCFTCLAWIFKFLSRLLVPDLRQLLSIMTPYLGKERQKPYVARFAAESMSFLIRKAALVYYKNKAPLDRAVSFLFEDLRTCAESRNVEIYKEGLMVMFSEAIKGVKGGIHSNGSDILSCLLDHVVAGDDIQSTLAEQVLRGALTNVIHNTTAETFAELLSLIRAYVEAEHDQYSERHARLSCDLIFTCVVTRKGSRVKDWKDVHQSLLALLKRALADFESFQSSMPQLLTAVAYALQLSPMDEMLPFMRPLMEAVSDERFSAFFLSFCATFAEFGSERFHIVVLPYFQRFVTSFWDKKEDELCLTLLKLGQSGCVTPQVSKPGFVGCPTNWKAHISGKFSTPGSSPEEVALLNAYAKLPGAISLSNEPSILPEMVQCLHDLLSTSLRNPSSDAQALNTLACGQGFKSYVDFGVQCGNLDPALWDLIVTAGPCYARLTLFLEGALGYITASREVVTRSKADIEPFVNALIDNLPSPSHELRLLSLKLLLELTKSTTKDDPSPISIAIEIEESPLTLQTARHLSMQVRKLSIMYPQLASHKWFRRLVPKFCFGLFSKKLAPLWDDSAQALKSISEHAVGEAIVTELAIHWLQDSGSPAPDEGSSDESAERPQVSPDFECINAAKVENILNSHFQRSESPREILEKNFEHGHISSALLPPSPRSHALRVFHAAPQIAEKRSRQIVPFLLSWVSHDGDGGNAPESGSKTSTPVTPDETAPSWTYKDRMALLGLFEKFVNPRVLYKSSEVHEALLSLLTHGDSEVQKSALKGIFTWKSPNILPYQENLLNILDESRFRDELSAFVRVGKDDSTIEEGHKGELLPVLLRILYGRMVSRAASHSGSGGQAGRRKAILRTLSELSEPDFEQFVKVSFGPLGELDLVKNGQINTQCFDQELLNLRRQSGLLRMVETMFDTLRSRMLAYAGRSMDVVVYCLIRSCRLLADEKTASTESKAVNHTNVLRDIRQLSIRCLDLIFSVTPDTDWTAYVPILFDEVINPRLVNFAIETAQGVSGLHRLFHTWASSSKSVFYLVRYNQNLLPAVVDSLNVESARDEVKVFVMDQILQPIVALSTGSIVKESGEMLDYSADEIRAEVLSPYVEHILSHLNRLLQQDPPRPVLVSGVEALSALAPCVESSNETSSLIKIATYLLRQPQDRVSPKTKSGLLRILQHFLPLYSAESDPSLTEDVFQTISSLFDYFKDEENRNVLSMVLAEFAKHDPELREVSALCADLNAVSSRKLDEVDYERRLQAFTKINEDLWSSLNAKQWRPLLFNMLFHVKDEDELAIRSSASFGLKRFMERAAQAEEDNAGFEELISNVLLPALHNGVRQKAELIRSEFVSAIGHLVKLNPTMPSVQDMHVLLVGGDEEASFFNNILHIQQHRRLRAMRRLAAEAAKGIIQASNISSIFMPLIEHFVFGQSEDEKDESAHNLAAESVATIGALAEWLDWGQFRATFRRYRGYMQSKPEIEKNIIRLLGRMTDALSTAVKQKREKKDKDNDVEMDGVEPSLPAKCRLATSLPSPSKITSELTTQFIPFLTDFVHHKDESEVSLRLPVAVTTIKLLKLLPEEEMAIRLPSVLLDVCNILKSRAQESRDVARKTLGDIAIILGPSYFGYILKELKTSLNKGYQLHVLGFTVHSILVATTDEFQQGDLDHCLADLVSVVMDDIFGVVGQEKDAEDYVSKMKEVKSNKSYDSMELLAKNSSVPRLGNLISPLQSLLREKLTSNLVKKIDELLRRIGVGLLRNPGAESRDLLVFCYEVIKESYQDNPAMDVKSMESSREQRFLVNLQGPKRGEKRGTTSSYVHKLSRFALDVLRSILNKFNSLLTPANVAGFLPVIGDAIVQGHEEVKISAMRLLSTIIKLPLEEIDKNAPVYITEAVKVIKEAPSTNTEASQAALKLIAAILRERKSTQIRDGHLAYLLKRLTSDIEEPDRQGVTFNFIRAVMERKFLVPEMYELIDHIASMMITNQTRAARDLARGVYIHFLIEYPQAKSRWTKQLGFLAKNFDYQYREGRESVMEAVHMLLSKTGGDLAQEIIGTFFLPVVLVMANDEITECRQMAGVLLGELYSRADREQLQVMLKPLHSWLEQTENMQLVSTGLQAMRVFFEVDETEKEKEGRFVVGVLPQIINPIVADRESEHWEVLYFALQLFIKVCKTVPSIALSKDCAGIWQSIQQSLFYPHAWVKTSAANLIGSWFSDLAKTNASSGYGSVPLVGQFGLGLDGEAMLQLVRASIRCLRTPGVSEALAMQSVRNAIFLGRCLAENGVSFARKGEEELSDDSSSDESDAEDAEDLAEEEEKTNGVTTPKTKSPLHYVFQQISSILRRETITTRAESLVPKTASMGLLATLCRHLEADKLIPSLPVILLPLQHLIDPSIPAPRSSDEAFQNTYKSLVGNAQEVLDLLQKKLGTTEYVAQMARVQEEIKARREGRRVKRRIEAVTDPEKFGREKKRKHERKRIKRKERGLEYRDRRRGF</sequence>
<dbReference type="InterPro" id="IPR052575">
    <property type="entry name" value="SSU_processome_comp_20"/>
</dbReference>
<feature type="compositionally biased region" description="Basic residues" evidence="1">
    <location>
        <begin position="2609"/>
        <end position="2624"/>
    </location>
</feature>
<name>A0A0F4YZ52_RASE3</name>
<feature type="region of interest" description="Disordered" evidence="1">
    <location>
        <begin position="2433"/>
        <end position="2469"/>
    </location>
</feature>
<feature type="compositionally biased region" description="Polar residues" evidence="1">
    <location>
        <begin position="861"/>
        <end position="870"/>
    </location>
</feature>
<dbReference type="Pfam" id="PF23099">
    <property type="entry name" value="UTP20_C"/>
    <property type="match status" value="1"/>
</dbReference>
<proteinExistence type="predicted"/>
<dbReference type="InterPro" id="IPR016024">
    <property type="entry name" value="ARM-type_fold"/>
</dbReference>
<dbReference type="PANTHER" id="PTHR17695">
    <property type="entry name" value="SMALL SUBUNIT PROCESSOME COMPONENT 20 HOMOLOG"/>
    <property type="match status" value="1"/>
</dbReference>
<dbReference type="SUPFAM" id="SSF48371">
    <property type="entry name" value="ARM repeat"/>
    <property type="match status" value="3"/>
</dbReference>
<accession>A0A0F4YZ52</accession>
<dbReference type="GO" id="GO:0032040">
    <property type="term" value="C:small-subunit processome"/>
    <property type="evidence" value="ECO:0007669"/>
    <property type="project" value="TreeGrafter"/>
</dbReference>
<dbReference type="Pfam" id="PF07539">
    <property type="entry name" value="UTP20_N"/>
    <property type="match status" value="1"/>
</dbReference>
<evidence type="ECO:0000313" key="6">
    <source>
        <dbReference type="Proteomes" id="UP000053958"/>
    </source>
</evidence>
<reference evidence="5 6" key="1">
    <citation type="submission" date="2015-04" db="EMBL/GenBank/DDBJ databases">
        <authorList>
            <person name="Heijne W.H."/>
            <person name="Fedorova N.D."/>
            <person name="Nierman W.C."/>
            <person name="Vollebregt A.W."/>
            <person name="Zhao Z."/>
            <person name="Wu L."/>
            <person name="Kumar M."/>
            <person name="Stam H."/>
            <person name="van den Berg M.A."/>
            <person name="Pel H.J."/>
        </authorList>
    </citation>
    <scope>NUCLEOTIDE SEQUENCE [LARGE SCALE GENOMIC DNA]</scope>
    <source>
        <strain evidence="5 6">CBS 393.64</strain>
    </source>
</reference>
<dbReference type="RefSeq" id="XP_013329728.1">
    <property type="nucleotide sequence ID" value="XM_013474274.1"/>
</dbReference>
<feature type="domain" description="U3 small nucleolar RNA-associated protein 20 N-terminal" evidence="2">
    <location>
        <begin position="878"/>
        <end position="1488"/>
    </location>
</feature>
<organism evidence="5 6">
    <name type="scientific">Rasamsonia emersonii (strain ATCC 16479 / CBS 393.64 / IMI 116815)</name>
    <dbReference type="NCBI Taxonomy" id="1408163"/>
    <lineage>
        <taxon>Eukaryota</taxon>
        <taxon>Fungi</taxon>
        <taxon>Dikarya</taxon>
        <taxon>Ascomycota</taxon>
        <taxon>Pezizomycotina</taxon>
        <taxon>Eurotiomycetes</taxon>
        <taxon>Eurotiomycetidae</taxon>
        <taxon>Eurotiales</taxon>
        <taxon>Trichocomaceae</taxon>
        <taxon>Rasamsonia</taxon>
    </lineage>
</organism>
<evidence type="ECO:0000259" key="2">
    <source>
        <dbReference type="Pfam" id="PF07539"/>
    </source>
</evidence>
<dbReference type="PANTHER" id="PTHR17695:SF11">
    <property type="entry name" value="SMALL SUBUNIT PROCESSOME COMPONENT 20 HOMOLOG"/>
    <property type="match status" value="1"/>
</dbReference>
<evidence type="ECO:0000256" key="1">
    <source>
        <dbReference type="SAM" id="MobiDB-lite"/>
    </source>
</evidence>
<dbReference type="InterPro" id="IPR011989">
    <property type="entry name" value="ARM-like"/>
</dbReference>